<protein>
    <recommendedName>
        <fullName evidence="5">POC1 centriolar protein homolog A</fullName>
    </recommendedName>
</protein>
<dbReference type="GO" id="GO:0007017">
    <property type="term" value="P:microtubule-based process"/>
    <property type="evidence" value="ECO:0007669"/>
    <property type="project" value="UniProtKB-ARBA"/>
</dbReference>
<dbReference type="SUPFAM" id="SSF50978">
    <property type="entry name" value="WD40 repeat-like"/>
    <property type="match status" value="1"/>
</dbReference>
<reference evidence="8" key="2">
    <citation type="submission" date="2025-08" db="UniProtKB">
        <authorList>
            <consortium name="Ensembl"/>
        </authorList>
    </citation>
    <scope>IDENTIFICATION</scope>
</reference>
<dbReference type="Pfam" id="PF00400">
    <property type="entry name" value="WD40"/>
    <property type="match status" value="2"/>
</dbReference>
<dbReference type="PROSITE" id="PS50294">
    <property type="entry name" value="WD_REPEATS_REGION"/>
    <property type="match status" value="2"/>
</dbReference>
<dbReference type="GO" id="GO:0036064">
    <property type="term" value="C:ciliary basal body"/>
    <property type="evidence" value="ECO:0007669"/>
    <property type="project" value="TreeGrafter"/>
</dbReference>
<keyword evidence="3" id="KW-0175">Coiled coil</keyword>
<dbReference type="PROSITE" id="PS50082">
    <property type="entry name" value="WD_REPEATS_2"/>
    <property type="match status" value="2"/>
</dbReference>
<evidence type="ECO:0000313" key="9">
    <source>
        <dbReference type="Proteomes" id="UP000314980"/>
    </source>
</evidence>
<evidence type="ECO:0000256" key="2">
    <source>
        <dbReference type="ARBA" id="ARBA00022737"/>
    </source>
</evidence>
<proteinExistence type="inferred from homology"/>
<dbReference type="SMART" id="SM00320">
    <property type="entry name" value="WD40"/>
    <property type="match status" value="2"/>
</dbReference>
<keyword evidence="7" id="KW-0812">Transmembrane</keyword>
<dbReference type="InParanoid" id="A0A4W6DV75"/>
<dbReference type="STRING" id="8187.ENSLCAP00010029799"/>
<dbReference type="Gene3D" id="2.130.10.10">
    <property type="entry name" value="YVTN repeat-like/Quinoprotein amine dehydrogenase"/>
    <property type="match status" value="1"/>
</dbReference>
<evidence type="ECO:0000313" key="8">
    <source>
        <dbReference type="Ensembl" id="ENSLCAP00010029799.1"/>
    </source>
</evidence>
<reference evidence="8" key="3">
    <citation type="submission" date="2025-09" db="UniProtKB">
        <authorList>
            <consortium name="Ensembl"/>
        </authorList>
    </citation>
    <scope>IDENTIFICATION</scope>
</reference>
<accession>A0A4W6DV75</accession>
<dbReference type="PANTHER" id="PTHR44019">
    <property type="entry name" value="WD REPEAT-CONTAINING PROTEIN 55"/>
    <property type="match status" value="1"/>
</dbReference>
<reference evidence="9" key="1">
    <citation type="submission" date="2015-09" db="EMBL/GenBank/DDBJ databases">
        <authorList>
            <person name="Sai Rama Sridatta P."/>
        </authorList>
    </citation>
    <scope>NUCLEOTIDE SEQUENCE [LARGE SCALE GENOMIC DNA]</scope>
</reference>
<dbReference type="AlphaFoldDB" id="A0A4W6DV75"/>
<comment type="similarity">
    <text evidence="4">Belongs to the WD repeat POC1 family.</text>
</comment>
<keyword evidence="9" id="KW-1185">Reference proteome</keyword>
<feature type="transmembrane region" description="Helical" evidence="7">
    <location>
        <begin position="84"/>
        <end position="103"/>
    </location>
</feature>
<dbReference type="InterPro" id="IPR019775">
    <property type="entry name" value="WD40_repeat_CS"/>
</dbReference>
<keyword evidence="7" id="KW-1133">Transmembrane helix</keyword>
<dbReference type="GO" id="GO:0005814">
    <property type="term" value="C:centriole"/>
    <property type="evidence" value="ECO:0007669"/>
    <property type="project" value="TreeGrafter"/>
</dbReference>
<dbReference type="InterPro" id="IPR050505">
    <property type="entry name" value="WDR55/POC1"/>
</dbReference>
<dbReference type="InterPro" id="IPR015943">
    <property type="entry name" value="WD40/YVTN_repeat-like_dom_sf"/>
</dbReference>
<dbReference type="PANTHER" id="PTHR44019:SF2">
    <property type="entry name" value="POC1 CENTRIOLAR PROTEIN HOMOLOG A"/>
    <property type="match status" value="1"/>
</dbReference>
<dbReference type="FunFam" id="2.130.10.10:FF:000235">
    <property type="entry name" value="POC1 centriolar protein homolog B"/>
    <property type="match status" value="1"/>
</dbReference>
<dbReference type="InterPro" id="IPR036322">
    <property type="entry name" value="WD40_repeat_dom_sf"/>
</dbReference>
<dbReference type="GeneTree" id="ENSGT00940000157494"/>
<organism evidence="8 9">
    <name type="scientific">Lates calcarifer</name>
    <name type="common">Barramundi</name>
    <name type="synonym">Holocentrus calcarifer</name>
    <dbReference type="NCBI Taxonomy" id="8187"/>
    <lineage>
        <taxon>Eukaryota</taxon>
        <taxon>Metazoa</taxon>
        <taxon>Chordata</taxon>
        <taxon>Craniata</taxon>
        <taxon>Vertebrata</taxon>
        <taxon>Euteleostomi</taxon>
        <taxon>Actinopterygii</taxon>
        <taxon>Neopterygii</taxon>
        <taxon>Teleostei</taxon>
        <taxon>Neoteleostei</taxon>
        <taxon>Acanthomorphata</taxon>
        <taxon>Carangaria</taxon>
        <taxon>Carangaria incertae sedis</taxon>
        <taxon>Centropomidae</taxon>
        <taxon>Lates</taxon>
    </lineage>
</organism>
<evidence type="ECO:0000256" key="5">
    <source>
        <dbReference type="ARBA" id="ARBA00039725"/>
    </source>
</evidence>
<keyword evidence="2" id="KW-0677">Repeat</keyword>
<feature type="repeat" description="WD" evidence="6">
    <location>
        <begin position="54"/>
        <end position="85"/>
    </location>
</feature>
<evidence type="ECO:0000256" key="3">
    <source>
        <dbReference type="ARBA" id="ARBA00023054"/>
    </source>
</evidence>
<name>A0A4W6DV75_LATCA</name>
<evidence type="ECO:0000256" key="6">
    <source>
        <dbReference type="PROSITE-ProRule" id="PRU00221"/>
    </source>
</evidence>
<feature type="repeat" description="WD" evidence="6">
    <location>
        <begin position="12"/>
        <end position="53"/>
    </location>
</feature>
<dbReference type="GO" id="GO:0048871">
    <property type="term" value="P:multicellular organismal-level homeostasis"/>
    <property type="evidence" value="ECO:0007669"/>
    <property type="project" value="UniProtKB-ARBA"/>
</dbReference>
<sequence>LSSSDPTLERHFKGHRDTVTSVDFSCSMKQIATGSMDSCVMIWNMKPQMRAYRFDGHKDAVMSVQFSPSGHLVASSSRDKTVRLWVPSMYVFFLNIVCYLLSVQKLPQKTITLTHKSNKTRQFC</sequence>
<dbReference type="PROSITE" id="PS00678">
    <property type="entry name" value="WD_REPEATS_1"/>
    <property type="match status" value="1"/>
</dbReference>
<keyword evidence="7" id="KW-0472">Membrane</keyword>
<evidence type="ECO:0000256" key="1">
    <source>
        <dbReference type="ARBA" id="ARBA00022574"/>
    </source>
</evidence>
<dbReference type="InterPro" id="IPR001680">
    <property type="entry name" value="WD40_rpt"/>
</dbReference>
<evidence type="ECO:0000256" key="4">
    <source>
        <dbReference type="ARBA" id="ARBA00037984"/>
    </source>
</evidence>
<dbReference type="Ensembl" id="ENSLCAT00010030456.1">
    <property type="protein sequence ID" value="ENSLCAP00010029799.1"/>
    <property type="gene ID" value="ENSLCAG00010014009.1"/>
</dbReference>
<evidence type="ECO:0000256" key="7">
    <source>
        <dbReference type="SAM" id="Phobius"/>
    </source>
</evidence>
<dbReference type="GO" id="GO:0060271">
    <property type="term" value="P:cilium assembly"/>
    <property type="evidence" value="ECO:0007669"/>
    <property type="project" value="UniProtKB-ARBA"/>
</dbReference>
<keyword evidence="1 6" id="KW-0853">WD repeat</keyword>
<dbReference type="Proteomes" id="UP000314980">
    <property type="component" value="Unassembled WGS sequence"/>
</dbReference>